<feature type="domain" description="HTH araC/xylS-type" evidence="4">
    <location>
        <begin position="222"/>
        <end position="303"/>
    </location>
</feature>
<evidence type="ECO:0000313" key="5">
    <source>
        <dbReference type="EMBL" id="AEA42404.1"/>
    </source>
</evidence>
<keyword evidence="1" id="KW-0805">Transcription regulation</keyword>
<dbReference type="InterPro" id="IPR018060">
    <property type="entry name" value="HTH_AraC"/>
</dbReference>
<evidence type="ECO:0000256" key="1">
    <source>
        <dbReference type="ARBA" id="ARBA00023015"/>
    </source>
</evidence>
<dbReference type="GO" id="GO:0043565">
    <property type="term" value="F:sequence-specific DNA binding"/>
    <property type="evidence" value="ECO:0007669"/>
    <property type="project" value="InterPro"/>
</dbReference>
<dbReference type="Pfam" id="PF12833">
    <property type="entry name" value="HTH_18"/>
    <property type="match status" value="1"/>
</dbReference>
<sequence length="305" mass="35156">MNGLLTLQEFYASILNKGTLEQFSHLSKMSHFNVFKRGQIQCARITELHRTDFHKISLVVGDGIIHFEDSKIPISGKTLVFYHRNVPHVWEPVSEDQQGSFCLFNNHFIETYLLDTLFRDTPLTNMAMNPVYPLTDEQATIFEFIFEQIHSEVEGDYVKKYEVIVHYLHLLLHQTNKMCFQNIREDKKPQASVALTALFMEMLERQFPIDSSDQSLALKKPSDFAEQLSIHVNHLNRSIKEVTGRSTTEIISSRLANEAKALLRHTDSSVAEIAYTLGFEHPSNFNNFFKKQTQLTPKSFRGVVS</sequence>
<evidence type="ECO:0000313" key="6">
    <source>
        <dbReference type="Proteomes" id="UP000007463"/>
    </source>
</evidence>
<dbReference type="STRING" id="755732.Fluta_0396"/>
<dbReference type="RefSeq" id="WP_013685178.1">
    <property type="nucleotide sequence ID" value="NC_015321.1"/>
</dbReference>
<evidence type="ECO:0000256" key="3">
    <source>
        <dbReference type="ARBA" id="ARBA00023163"/>
    </source>
</evidence>
<protein>
    <submittedName>
        <fullName evidence="5">Transcriptional regulator, AraC family</fullName>
    </submittedName>
</protein>
<dbReference type="InterPro" id="IPR009057">
    <property type="entry name" value="Homeodomain-like_sf"/>
</dbReference>
<keyword evidence="2" id="KW-0238">DNA-binding</keyword>
<evidence type="ECO:0000256" key="2">
    <source>
        <dbReference type="ARBA" id="ARBA00023125"/>
    </source>
</evidence>
<reference evidence="6" key="2">
    <citation type="submission" date="2011-02" db="EMBL/GenBank/DDBJ databases">
        <title>The complete genome of Fluviicola taffensis DSM 16823.</title>
        <authorList>
            <consortium name="US DOE Joint Genome Institute (JGI-PGF)"/>
            <person name="Lucas S."/>
            <person name="Copeland A."/>
            <person name="Lapidus A."/>
            <person name="Bruce D."/>
            <person name="Goodwin L."/>
            <person name="Pitluck S."/>
            <person name="Kyrpides N."/>
            <person name="Mavromatis K."/>
            <person name="Ivanova N."/>
            <person name="Mikhailova N."/>
            <person name="Pagani I."/>
            <person name="Chertkov O."/>
            <person name="Detter J.C."/>
            <person name="Han C."/>
            <person name="Tapia R."/>
            <person name="Land M."/>
            <person name="Hauser L."/>
            <person name="Markowitz V."/>
            <person name="Cheng J.-F."/>
            <person name="Hugenholtz P."/>
            <person name="Woyke T."/>
            <person name="Wu D."/>
            <person name="Tindall B."/>
            <person name="Pomrenke H.G."/>
            <person name="Brambilla E."/>
            <person name="Klenk H.-P."/>
            <person name="Eisen J.A."/>
        </authorList>
    </citation>
    <scope>NUCLEOTIDE SEQUENCE [LARGE SCALE GENOMIC DNA]</scope>
    <source>
        <strain evidence="6">DSM 16823 / RW262 / RW262</strain>
    </source>
</reference>
<dbReference type="SUPFAM" id="SSF51215">
    <property type="entry name" value="Regulatory protein AraC"/>
    <property type="match status" value="1"/>
</dbReference>
<dbReference type="SUPFAM" id="SSF46689">
    <property type="entry name" value="Homeodomain-like"/>
    <property type="match status" value="1"/>
</dbReference>
<dbReference type="PANTHER" id="PTHR43280">
    <property type="entry name" value="ARAC-FAMILY TRANSCRIPTIONAL REGULATOR"/>
    <property type="match status" value="1"/>
</dbReference>
<organism evidence="5 6">
    <name type="scientific">Fluviicola taffensis (strain DSM 16823 / NCIMB 13979 / RW262)</name>
    <dbReference type="NCBI Taxonomy" id="755732"/>
    <lineage>
        <taxon>Bacteria</taxon>
        <taxon>Pseudomonadati</taxon>
        <taxon>Bacteroidota</taxon>
        <taxon>Flavobacteriia</taxon>
        <taxon>Flavobacteriales</taxon>
        <taxon>Crocinitomicaceae</taxon>
        <taxon>Fluviicola</taxon>
    </lineage>
</organism>
<reference evidence="5 6" key="1">
    <citation type="journal article" date="2011" name="Stand. Genomic Sci.">
        <title>Complete genome sequence of the gliding freshwater bacterium Fluviicola taffensis type strain (RW262).</title>
        <authorList>
            <person name="Woyke T."/>
            <person name="Chertkov O."/>
            <person name="Lapidus A."/>
            <person name="Nolan M."/>
            <person name="Lucas S."/>
            <person name="Del Rio T.G."/>
            <person name="Tice H."/>
            <person name="Cheng J.F."/>
            <person name="Tapia R."/>
            <person name="Han C."/>
            <person name="Goodwin L."/>
            <person name="Pitluck S."/>
            <person name="Liolios K."/>
            <person name="Pagani I."/>
            <person name="Ivanova N."/>
            <person name="Huntemann M."/>
            <person name="Mavromatis K."/>
            <person name="Mikhailova N."/>
            <person name="Pati A."/>
            <person name="Chen A."/>
            <person name="Palaniappan K."/>
            <person name="Land M."/>
            <person name="Hauser L."/>
            <person name="Brambilla E.M."/>
            <person name="Rohde M."/>
            <person name="Mwirichia R."/>
            <person name="Sikorski J."/>
            <person name="Tindall B.J."/>
            <person name="Goker M."/>
            <person name="Bristow J."/>
            <person name="Eisen J.A."/>
            <person name="Markowitz V."/>
            <person name="Hugenholtz P."/>
            <person name="Klenk H.P."/>
            <person name="Kyrpides N.C."/>
        </authorList>
    </citation>
    <scope>NUCLEOTIDE SEQUENCE [LARGE SCALE GENOMIC DNA]</scope>
    <source>
        <strain evidence="6">DSM 16823 / RW262 / RW262</strain>
    </source>
</reference>
<proteinExistence type="predicted"/>
<accession>F2IE86</accession>
<dbReference type="InterPro" id="IPR020449">
    <property type="entry name" value="Tscrpt_reg_AraC-type_HTH"/>
</dbReference>
<dbReference type="InterPro" id="IPR037923">
    <property type="entry name" value="HTH-like"/>
</dbReference>
<dbReference type="Gene3D" id="1.10.10.60">
    <property type="entry name" value="Homeodomain-like"/>
    <property type="match status" value="1"/>
</dbReference>
<evidence type="ECO:0000259" key="4">
    <source>
        <dbReference type="PROSITE" id="PS01124"/>
    </source>
</evidence>
<dbReference type="EMBL" id="CP002542">
    <property type="protein sequence ID" value="AEA42404.1"/>
    <property type="molecule type" value="Genomic_DNA"/>
</dbReference>
<keyword evidence="3" id="KW-0804">Transcription</keyword>
<dbReference type="SMART" id="SM00342">
    <property type="entry name" value="HTH_ARAC"/>
    <property type="match status" value="1"/>
</dbReference>
<dbReference type="GO" id="GO:0003700">
    <property type="term" value="F:DNA-binding transcription factor activity"/>
    <property type="evidence" value="ECO:0007669"/>
    <property type="project" value="InterPro"/>
</dbReference>
<keyword evidence="6" id="KW-1185">Reference proteome</keyword>
<dbReference type="PROSITE" id="PS01124">
    <property type="entry name" value="HTH_ARAC_FAMILY_2"/>
    <property type="match status" value="1"/>
</dbReference>
<dbReference type="eggNOG" id="COG2207">
    <property type="taxonomic scope" value="Bacteria"/>
</dbReference>
<dbReference type="KEGG" id="fte:Fluta_0396"/>
<dbReference type="PANTHER" id="PTHR43280:SF32">
    <property type="entry name" value="TRANSCRIPTIONAL REGULATORY PROTEIN"/>
    <property type="match status" value="1"/>
</dbReference>
<gene>
    <name evidence="5" type="ordered locus">Fluta_0396</name>
</gene>
<dbReference type="Proteomes" id="UP000007463">
    <property type="component" value="Chromosome"/>
</dbReference>
<name>F2IE86_FLUTR</name>
<dbReference type="OrthoDB" id="1096411at2"/>
<dbReference type="HOGENOM" id="CLU_000445_88_2_10"/>
<dbReference type="PRINTS" id="PR00032">
    <property type="entry name" value="HTHARAC"/>
</dbReference>
<dbReference type="AlphaFoldDB" id="F2IE86"/>